<sequence length="147" mass="16471">MEILDDCDAVLCNAEVLELVKSIQLEASKSGFQRPEVAVLTTNQVIQYLESSNSCNVTPNEVQQLYGELAKFPPLDGQEPLKKKELLNIANFRPTTLVSLYSIIDHAEARFGDDRLEQMIALVEKILSAPPEVESEEMEQMEEEEAS</sequence>
<keyword evidence="5" id="KW-0804">Transcription</keyword>
<keyword evidence="4" id="KW-0240">DNA-directed RNA polymerase</keyword>
<dbReference type="InterPro" id="IPR038324">
    <property type="entry name" value="Rpb4/RPC9_sf"/>
</dbReference>
<dbReference type="GO" id="GO:0000166">
    <property type="term" value="F:nucleotide binding"/>
    <property type="evidence" value="ECO:0007669"/>
    <property type="project" value="InterPro"/>
</dbReference>
<evidence type="ECO:0000256" key="2">
    <source>
        <dbReference type="ARBA" id="ARBA00006898"/>
    </source>
</evidence>
<dbReference type="InterPro" id="IPR038846">
    <property type="entry name" value="RPC9"/>
</dbReference>
<comment type="subcellular location">
    <subcellularLocation>
        <location evidence="1">Nucleus</location>
    </subcellularLocation>
</comment>
<evidence type="ECO:0000256" key="6">
    <source>
        <dbReference type="ARBA" id="ARBA00023242"/>
    </source>
</evidence>
<proteinExistence type="inferred from homology"/>
<dbReference type="PANTHER" id="PTHR15561">
    <property type="entry name" value="CALCITONIN GENE-RELATED PEPTIDE-RECEPTOR COMPONENT PROTEIN"/>
    <property type="match status" value="1"/>
</dbReference>
<dbReference type="Pfam" id="PF03874">
    <property type="entry name" value="RNA_pol_Rpb4"/>
    <property type="match status" value="1"/>
</dbReference>
<dbReference type="PANTHER" id="PTHR15561:SF0">
    <property type="entry name" value="DNA-DIRECTED RNA POLYMERASE III SUBUNIT RPC9"/>
    <property type="match status" value="1"/>
</dbReference>
<keyword evidence="6" id="KW-0539">Nucleus</keyword>
<dbReference type="GO" id="GO:0006384">
    <property type="term" value="P:transcription initiation at RNA polymerase III promoter"/>
    <property type="evidence" value="ECO:0007669"/>
    <property type="project" value="InterPro"/>
</dbReference>
<evidence type="ECO:0000256" key="5">
    <source>
        <dbReference type="ARBA" id="ARBA00023163"/>
    </source>
</evidence>
<evidence type="ECO:0000256" key="3">
    <source>
        <dbReference type="ARBA" id="ARBA00016672"/>
    </source>
</evidence>
<dbReference type="AlphaFoldDB" id="A0A7S4KPT0"/>
<name>A0A7S4KPT0_GUITH</name>
<organism evidence="7">
    <name type="scientific">Guillardia theta</name>
    <name type="common">Cryptophyte</name>
    <name type="synonym">Cryptomonas phi</name>
    <dbReference type="NCBI Taxonomy" id="55529"/>
    <lineage>
        <taxon>Eukaryota</taxon>
        <taxon>Cryptophyceae</taxon>
        <taxon>Pyrenomonadales</taxon>
        <taxon>Geminigeraceae</taxon>
        <taxon>Guillardia</taxon>
    </lineage>
</organism>
<evidence type="ECO:0000256" key="1">
    <source>
        <dbReference type="ARBA" id="ARBA00004123"/>
    </source>
</evidence>
<reference evidence="7" key="1">
    <citation type="submission" date="2021-01" db="EMBL/GenBank/DDBJ databases">
        <authorList>
            <person name="Corre E."/>
            <person name="Pelletier E."/>
            <person name="Niang G."/>
            <person name="Scheremetjew M."/>
            <person name="Finn R."/>
            <person name="Kale V."/>
            <person name="Holt S."/>
            <person name="Cochrane G."/>
            <person name="Meng A."/>
            <person name="Brown T."/>
            <person name="Cohen L."/>
        </authorList>
    </citation>
    <scope>NUCLEOTIDE SEQUENCE</scope>
    <source>
        <strain evidence="7">CCMP 2712</strain>
    </source>
</reference>
<gene>
    <name evidence="7" type="ORF">GTHE00462_LOCUS16346</name>
</gene>
<dbReference type="EMBL" id="HBKN01020798">
    <property type="protein sequence ID" value="CAE2301697.1"/>
    <property type="molecule type" value="Transcribed_RNA"/>
</dbReference>
<dbReference type="InterPro" id="IPR005574">
    <property type="entry name" value="Rpb4/RPC9"/>
</dbReference>
<dbReference type="Gene3D" id="1.20.1250.40">
    <property type="match status" value="1"/>
</dbReference>
<comment type="similarity">
    <text evidence="2">Belongs to the eukaryotic RPC9 RNA polymerase subunit family.</text>
</comment>
<protein>
    <recommendedName>
        <fullName evidence="3">DNA-directed RNA polymerase III subunit RPC9</fullName>
    </recommendedName>
</protein>
<evidence type="ECO:0000256" key="4">
    <source>
        <dbReference type="ARBA" id="ARBA00022478"/>
    </source>
</evidence>
<dbReference type="GO" id="GO:0005666">
    <property type="term" value="C:RNA polymerase III complex"/>
    <property type="evidence" value="ECO:0007669"/>
    <property type="project" value="InterPro"/>
</dbReference>
<dbReference type="InterPro" id="IPR010997">
    <property type="entry name" value="HRDC-like_sf"/>
</dbReference>
<evidence type="ECO:0000313" key="7">
    <source>
        <dbReference type="EMBL" id="CAE2301697.1"/>
    </source>
</evidence>
<dbReference type="SUPFAM" id="SSF47819">
    <property type="entry name" value="HRDC-like"/>
    <property type="match status" value="1"/>
</dbReference>
<accession>A0A7S4KPT0</accession>